<proteinExistence type="predicted"/>
<dbReference type="SUPFAM" id="SSF89957">
    <property type="entry name" value="MTH1187/YkoF-like"/>
    <property type="match status" value="1"/>
</dbReference>
<dbReference type="Pfam" id="PF07615">
    <property type="entry name" value="Ykof"/>
    <property type="match status" value="1"/>
</dbReference>
<dbReference type="InterPro" id="IPR011522">
    <property type="entry name" value="Thiamin/HMP-bd_put_YkoF"/>
</dbReference>
<comment type="caution">
    <text evidence="2">The sequence shown here is derived from an EMBL/GenBank/DDBJ whole genome shotgun (WGS) entry which is preliminary data.</text>
</comment>
<organism evidence="2 3">
    <name type="scientific">Glaciecola petra</name>
    <dbReference type="NCBI Taxonomy" id="3075602"/>
    <lineage>
        <taxon>Bacteria</taxon>
        <taxon>Pseudomonadati</taxon>
        <taxon>Pseudomonadota</taxon>
        <taxon>Gammaproteobacteria</taxon>
        <taxon>Alteromonadales</taxon>
        <taxon>Alteromonadaceae</taxon>
        <taxon>Glaciecola</taxon>
    </lineage>
</organism>
<accession>A0ABU2ZQK5</accession>
<gene>
    <name evidence="2" type="ORF">RM552_03380</name>
</gene>
<sequence>MKLAVEISLYPLNEDYVKYIKAFIDRLNEDKALFVSTSHTSTIVSGEYDHLIETMRIEMKKTFDELGQAIFVCKFLNANNMDLS</sequence>
<dbReference type="Gene3D" id="3.30.70.930">
    <property type="match status" value="1"/>
</dbReference>
<evidence type="ECO:0000313" key="3">
    <source>
        <dbReference type="Proteomes" id="UP001253545"/>
    </source>
</evidence>
<protein>
    <submittedName>
        <fullName evidence="2">YkoF family thiamine/hydroxymethylpyrimidine-binding protein</fullName>
    </submittedName>
</protein>
<evidence type="ECO:0000259" key="1">
    <source>
        <dbReference type="Pfam" id="PF07615"/>
    </source>
</evidence>
<evidence type="ECO:0000313" key="2">
    <source>
        <dbReference type="EMBL" id="MDT0593884.1"/>
    </source>
</evidence>
<dbReference type="InterPro" id="IPR029756">
    <property type="entry name" value="MTH1187/YkoF-like"/>
</dbReference>
<feature type="domain" description="Thiamin/hydroxymethyl pyrimidine-binding YkoF putative" evidence="1">
    <location>
        <begin position="5"/>
        <end position="60"/>
    </location>
</feature>
<dbReference type="Proteomes" id="UP001253545">
    <property type="component" value="Unassembled WGS sequence"/>
</dbReference>
<dbReference type="RefSeq" id="WP_311367379.1">
    <property type="nucleotide sequence ID" value="NZ_JAVRHX010000001.1"/>
</dbReference>
<keyword evidence="3" id="KW-1185">Reference proteome</keyword>
<dbReference type="EMBL" id="JAVRHX010000001">
    <property type="protein sequence ID" value="MDT0593884.1"/>
    <property type="molecule type" value="Genomic_DNA"/>
</dbReference>
<name>A0ABU2ZQK5_9ALTE</name>
<reference evidence="2 3" key="1">
    <citation type="submission" date="2023-09" db="EMBL/GenBank/DDBJ databases">
        <authorList>
            <person name="Rey-Velasco X."/>
        </authorList>
    </citation>
    <scope>NUCLEOTIDE SEQUENCE [LARGE SCALE GENOMIC DNA]</scope>
    <source>
        <strain evidence="2 3">P117</strain>
    </source>
</reference>